<evidence type="ECO:0000256" key="4">
    <source>
        <dbReference type="SAM" id="Coils"/>
    </source>
</evidence>
<sequence>MKEENNHLQEKLEWLGEQQSRTAPVADPKTLDSVTELESEVSQLNVIKDHLEEATEHYPKIPEDQNQSKMQLLQSLQEQKDMDELRHQHEQRNARHTQLSETEGLVKGIKERELETKLINEKNIALTEPIDQFSKDEVAKLNQIIQQKDLEIEALQARMPSTSYNQVIVHLQQRVQAYAMEREQLFTVLNKKTRENNHLKRKYHKMMDIVAAKEAALIKLQTENQKLSTRCESSGQDMFRETLQNLSHIIREKDIETDALSQKCQTLLAVLQTSSTGNEVGGVNSNQCVELLQERDELRQQVKRMEEWKQQQELEELRKSLQEKDATIRRLQANNQRLSDSIAATSELERKEHEKTDSQIKQLKEKQDVLQKLLQRKDILIKAKNDQLLSSNENFTNKVNENKLLRQEVTSLKERILIIETDTSKLKGEKENIVETSTENETEYQALQETNMKFSMMLREKEFECHSMKEKALAFEELLK</sequence>
<keyword evidence="3 4" id="KW-0175">Coiled coil</keyword>
<dbReference type="EMBL" id="JASSZA010000013">
    <property type="protein sequence ID" value="KAK2095643.1"/>
    <property type="molecule type" value="Genomic_DNA"/>
</dbReference>
<proteinExistence type="predicted"/>
<organism evidence="6 7">
    <name type="scientific">Saguinus oedipus</name>
    <name type="common">Cotton-top tamarin</name>
    <name type="synonym">Oedipomidas oedipus</name>
    <dbReference type="NCBI Taxonomy" id="9490"/>
    <lineage>
        <taxon>Eukaryota</taxon>
        <taxon>Metazoa</taxon>
        <taxon>Chordata</taxon>
        <taxon>Craniata</taxon>
        <taxon>Vertebrata</taxon>
        <taxon>Euteleostomi</taxon>
        <taxon>Mammalia</taxon>
        <taxon>Eutheria</taxon>
        <taxon>Euarchontoglires</taxon>
        <taxon>Primates</taxon>
        <taxon>Haplorrhini</taxon>
        <taxon>Platyrrhini</taxon>
        <taxon>Cebidae</taxon>
        <taxon>Callitrichinae</taxon>
        <taxon>Saguinus</taxon>
    </lineage>
</organism>
<feature type="region of interest" description="Disordered" evidence="5">
    <location>
        <begin position="1"/>
        <end position="30"/>
    </location>
</feature>
<dbReference type="PANTHER" id="PTHR18921:SF2">
    <property type="entry name" value="THYROID RECEPTOR-INTERACTING PROTEIN 11"/>
    <property type="match status" value="1"/>
</dbReference>
<comment type="subcellular location">
    <subcellularLocation>
        <location evidence="1">Golgi apparatus</location>
    </subcellularLocation>
</comment>
<evidence type="ECO:0000256" key="2">
    <source>
        <dbReference type="ARBA" id="ARBA00023034"/>
    </source>
</evidence>
<evidence type="ECO:0000256" key="1">
    <source>
        <dbReference type="ARBA" id="ARBA00004555"/>
    </source>
</evidence>
<feature type="compositionally biased region" description="Basic and acidic residues" evidence="5">
    <location>
        <begin position="1"/>
        <end position="14"/>
    </location>
</feature>
<evidence type="ECO:0000313" key="7">
    <source>
        <dbReference type="Proteomes" id="UP001266305"/>
    </source>
</evidence>
<reference evidence="6 7" key="1">
    <citation type="submission" date="2023-05" db="EMBL/GenBank/DDBJ databases">
        <title>B98-5 Cell Line De Novo Hybrid Assembly: An Optical Mapping Approach.</title>
        <authorList>
            <person name="Kananen K."/>
            <person name="Auerbach J.A."/>
            <person name="Kautto E."/>
            <person name="Blachly J.S."/>
        </authorList>
    </citation>
    <scope>NUCLEOTIDE SEQUENCE [LARGE SCALE GENOMIC DNA]</scope>
    <source>
        <strain evidence="6">B95-8</strain>
        <tissue evidence="6">Cell line</tissue>
    </source>
</reference>
<accession>A0ABQ9UEZ0</accession>
<feature type="coiled-coil region" evidence="4">
    <location>
        <begin position="34"/>
        <end position="93"/>
    </location>
</feature>
<feature type="coiled-coil region" evidence="4">
    <location>
        <begin position="288"/>
        <end position="383"/>
    </location>
</feature>
<evidence type="ECO:0000256" key="5">
    <source>
        <dbReference type="SAM" id="MobiDB-lite"/>
    </source>
</evidence>
<keyword evidence="2" id="KW-0333">Golgi apparatus</keyword>
<comment type="caution">
    <text evidence="6">The sequence shown here is derived from an EMBL/GenBank/DDBJ whole genome shotgun (WGS) entry which is preliminary data.</text>
</comment>
<keyword evidence="7" id="KW-1185">Reference proteome</keyword>
<dbReference type="PANTHER" id="PTHR18921">
    <property type="entry name" value="MYOSIN HEAVY CHAIN - RELATED"/>
    <property type="match status" value="1"/>
</dbReference>
<dbReference type="Proteomes" id="UP001266305">
    <property type="component" value="Unassembled WGS sequence"/>
</dbReference>
<evidence type="ECO:0000313" key="6">
    <source>
        <dbReference type="EMBL" id="KAK2095643.1"/>
    </source>
</evidence>
<gene>
    <name evidence="6" type="ORF">P7K49_027059</name>
</gene>
<name>A0ABQ9UEZ0_SAGOE</name>
<evidence type="ECO:0000256" key="3">
    <source>
        <dbReference type="ARBA" id="ARBA00023054"/>
    </source>
</evidence>
<protein>
    <submittedName>
        <fullName evidence="6">Uncharacterized protein</fullName>
    </submittedName>
</protein>